<accession>I2G5W3</accession>
<dbReference type="HOGENOM" id="CLU_037996_0_0_1"/>
<keyword evidence="2" id="KW-1185">Reference proteome</keyword>
<gene>
    <name evidence="1" type="ORF">UHOR_01754</name>
</gene>
<comment type="caution">
    <text evidence="1">The sequence shown here is derived from an EMBL/GenBank/DDBJ whole genome shotgun (WGS) entry which is preliminary data.</text>
</comment>
<protein>
    <recommendedName>
        <fullName evidence="3">CCHC-type domain-containing protein</fullName>
    </recommendedName>
</protein>
<proteinExistence type="predicted"/>
<evidence type="ECO:0000313" key="1">
    <source>
        <dbReference type="EMBL" id="CCF54556.1"/>
    </source>
</evidence>
<evidence type="ECO:0008006" key="3">
    <source>
        <dbReference type="Google" id="ProtNLM"/>
    </source>
</evidence>
<evidence type="ECO:0000313" key="2">
    <source>
        <dbReference type="Proteomes" id="UP000006174"/>
    </source>
</evidence>
<dbReference type="EMBL" id="CAGI01000193">
    <property type="protein sequence ID" value="CCF54556.1"/>
    <property type="molecule type" value="Genomic_DNA"/>
</dbReference>
<reference evidence="1 2" key="1">
    <citation type="journal article" date="2012" name="Plant Cell">
        <title>Genome comparison of barley and maize smut fungi reveals targeted loss of RNA silencing components and species-specific presence of transposable elements.</title>
        <authorList>
            <person name="Laurie J.D."/>
            <person name="Ali S."/>
            <person name="Linning R."/>
            <person name="Mannhaupt G."/>
            <person name="Wong P."/>
            <person name="Gueldener U."/>
            <person name="Muensterkoetter M."/>
            <person name="Moore R."/>
            <person name="Kahmann R."/>
            <person name="Bakkeren G."/>
            <person name="Schirawski J."/>
        </authorList>
    </citation>
    <scope>NUCLEOTIDE SEQUENCE [LARGE SCALE GENOMIC DNA]</scope>
    <source>
        <strain evidence="2">Uh4875-4</strain>
    </source>
</reference>
<sequence>MSNLNYSNYDNFVKVIQDLLPCLPKILQNQFNQEIANKTYGNPTAPKDGLLLKYAMEESDGEQIISPLSILIECTSNLYKAMHSLSPFASRIKLANEGWDANHILDLKIEGSVKSIWNTEQFNHPVKSKALASARSNTPIFESNVPYTPNVTNHHLIGCDATPGPTPELNAITNHHLKTLSSLNEKMQWDENDLLVPRMTSVHAWQCKIFAMLCIVPFAQNVLDHKITTFEDADSILSSIIMWSFSKKLCTEYFAEHGDKPLLITVDLFDWAMDKCKAHSSTKEYELQAVILDLHWDQVGTHAYDFLIKWEAHVSELHMYLQDPWKPDYCYRTLKQALPSDQNALFNSVFILHKKVHGKEQTAESISDVLCQCYELAAENIPTSCHHMAEESELITLQATTLINCWACRELGHAANCCPNNAAHAHWKEGRVKVQLKGCANACIVLPLMNTREE</sequence>
<organism evidence="1 2">
    <name type="scientific">Ustilago hordei</name>
    <name type="common">Barley covered smut fungus</name>
    <dbReference type="NCBI Taxonomy" id="120017"/>
    <lineage>
        <taxon>Eukaryota</taxon>
        <taxon>Fungi</taxon>
        <taxon>Dikarya</taxon>
        <taxon>Basidiomycota</taxon>
        <taxon>Ustilaginomycotina</taxon>
        <taxon>Ustilaginomycetes</taxon>
        <taxon>Ustilaginales</taxon>
        <taxon>Ustilaginaceae</taxon>
        <taxon>Ustilago</taxon>
    </lineage>
</organism>
<dbReference type="AlphaFoldDB" id="I2G5W3"/>
<name>I2G5W3_USTHO</name>
<dbReference type="Proteomes" id="UP000006174">
    <property type="component" value="Unassembled WGS sequence"/>
</dbReference>